<dbReference type="SFLD" id="SFLDG01091">
    <property type="entry name" value="uncharacterized_CHP01210-like"/>
    <property type="match status" value="1"/>
</dbReference>
<evidence type="ECO:0000313" key="9">
    <source>
        <dbReference type="Proteomes" id="UP000886748"/>
    </source>
</evidence>
<protein>
    <submittedName>
        <fullName evidence="8">TIGR01212 family radical SAM protein</fullName>
    </submittedName>
</protein>
<proteinExistence type="predicted"/>
<comment type="cofactor">
    <cofactor evidence="1">
        <name>[4Fe-4S] cluster</name>
        <dbReference type="ChEBI" id="CHEBI:49883"/>
    </cofactor>
</comment>
<evidence type="ECO:0000256" key="4">
    <source>
        <dbReference type="ARBA" id="ARBA00022723"/>
    </source>
</evidence>
<dbReference type="Gene3D" id="3.80.30.20">
    <property type="entry name" value="tm_1862 like domain"/>
    <property type="match status" value="1"/>
</dbReference>
<evidence type="ECO:0000313" key="8">
    <source>
        <dbReference type="EMBL" id="HIU93308.1"/>
    </source>
</evidence>
<dbReference type="InterPro" id="IPR005911">
    <property type="entry name" value="YhcC-like"/>
</dbReference>
<organism evidence="8 9">
    <name type="scientific">Candidatus Limenecus avicola</name>
    <dbReference type="NCBI Taxonomy" id="2840847"/>
    <lineage>
        <taxon>Bacteria</taxon>
        <taxon>Bacillati</taxon>
        <taxon>Bacillota</taxon>
        <taxon>Clostridia</taxon>
        <taxon>Eubacteriales</taxon>
        <taxon>Clostridiaceae</taxon>
        <taxon>Clostridiaceae incertae sedis</taxon>
        <taxon>Candidatus Limenecus</taxon>
    </lineage>
</organism>
<dbReference type="InterPro" id="IPR006638">
    <property type="entry name" value="Elp3/MiaA/NifB-like_rSAM"/>
</dbReference>
<dbReference type="GO" id="GO:0051539">
    <property type="term" value="F:4 iron, 4 sulfur cluster binding"/>
    <property type="evidence" value="ECO:0007669"/>
    <property type="project" value="UniProtKB-KW"/>
</dbReference>
<dbReference type="InterPro" id="IPR039661">
    <property type="entry name" value="ELP3"/>
</dbReference>
<dbReference type="GO" id="GO:0046872">
    <property type="term" value="F:metal ion binding"/>
    <property type="evidence" value="ECO:0007669"/>
    <property type="project" value="UniProtKB-KW"/>
</dbReference>
<dbReference type="PANTHER" id="PTHR11135:SF1">
    <property type="entry name" value="PROTEIN YHCC"/>
    <property type="match status" value="1"/>
</dbReference>
<evidence type="ECO:0000256" key="2">
    <source>
        <dbReference type="ARBA" id="ARBA00022485"/>
    </source>
</evidence>
<keyword evidence="2" id="KW-0004">4Fe-4S</keyword>
<dbReference type="Proteomes" id="UP000886748">
    <property type="component" value="Unassembled WGS sequence"/>
</dbReference>
<evidence type="ECO:0000259" key="7">
    <source>
        <dbReference type="PROSITE" id="PS51918"/>
    </source>
</evidence>
<evidence type="ECO:0000256" key="1">
    <source>
        <dbReference type="ARBA" id="ARBA00001966"/>
    </source>
</evidence>
<dbReference type="GO" id="GO:0003824">
    <property type="term" value="F:catalytic activity"/>
    <property type="evidence" value="ECO:0007669"/>
    <property type="project" value="InterPro"/>
</dbReference>
<dbReference type="InterPro" id="IPR032432">
    <property type="entry name" value="Radical_SAM_C"/>
</dbReference>
<dbReference type="Pfam" id="PF04055">
    <property type="entry name" value="Radical_SAM"/>
    <property type="match status" value="1"/>
</dbReference>
<dbReference type="InterPro" id="IPR058240">
    <property type="entry name" value="rSAM_sf"/>
</dbReference>
<accession>A0A9D1SRQ2</accession>
<keyword evidence="5" id="KW-0408">Iron</keyword>
<dbReference type="AlphaFoldDB" id="A0A9D1SRQ2"/>
<dbReference type="SFLD" id="SFLDS00029">
    <property type="entry name" value="Radical_SAM"/>
    <property type="match status" value="1"/>
</dbReference>
<evidence type="ECO:0000256" key="3">
    <source>
        <dbReference type="ARBA" id="ARBA00022691"/>
    </source>
</evidence>
<dbReference type="SFLD" id="SFLDG01086">
    <property type="entry name" value="elongater_protein-like"/>
    <property type="match status" value="1"/>
</dbReference>
<evidence type="ECO:0000256" key="5">
    <source>
        <dbReference type="ARBA" id="ARBA00023004"/>
    </source>
</evidence>
<keyword evidence="3" id="KW-0949">S-adenosyl-L-methionine</keyword>
<keyword evidence="6" id="KW-0411">Iron-sulfur</keyword>
<dbReference type="NCBIfam" id="TIGR01212">
    <property type="entry name" value="TIGR01212 family radical SAM protein"/>
    <property type="match status" value="1"/>
</dbReference>
<dbReference type="PANTHER" id="PTHR11135">
    <property type="entry name" value="HISTONE ACETYLTRANSFERASE-RELATED"/>
    <property type="match status" value="1"/>
</dbReference>
<name>A0A9D1SRQ2_9CLOT</name>
<dbReference type="PROSITE" id="PS51918">
    <property type="entry name" value="RADICAL_SAM"/>
    <property type="match status" value="1"/>
</dbReference>
<reference evidence="8" key="2">
    <citation type="journal article" date="2021" name="PeerJ">
        <title>Extensive microbial diversity within the chicken gut microbiome revealed by metagenomics and culture.</title>
        <authorList>
            <person name="Gilroy R."/>
            <person name="Ravi A."/>
            <person name="Getino M."/>
            <person name="Pursley I."/>
            <person name="Horton D.L."/>
            <person name="Alikhan N.F."/>
            <person name="Baker D."/>
            <person name="Gharbi K."/>
            <person name="Hall N."/>
            <person name="Watson M."/>
            <person name="Adriaenssens E.M."/>
            <person name="Foster-Nyarko E."/>
            <person name="Jarju S."/>
            <person name="Secka A."/>
            <person name="Antonio M."/>
            <person name="Oren A."/>
            <person name="Chaudhuri R.R."/>
            <person name="La Ragione R."/>
            <person name="Hildebrand F."/>
            <person name="Pallen M.J."/>
        </authorList>
    </citation>
    <scope>NUCLEOTIDE SEQUENCE</scope>
    <source>
        <strain evidence="8">CHK154-7741</strain>
    </source>
</reference>
<reference evidence="8" key="1">
    <citation type="submission" date="2020-10" db="EMBL/GenBank/DDBJ databases">
        <authorList>
            <person name="Gilroy R."/>
        </authorList>
    </citation>
    <scope>NUCLEOTIDE SEQUENCE</scope>
    <source>
        <strain evidence="8">CHK154-7741</strain>
    </source>
</reference>
<dbReference type="Pfam" id="PF16199">
    <property type="entry name" value="Radical_SAM_C"/>
    <property type="match status" value="1"/>
</dbReference>
<dbReference type="SUPFAM" id="SSF102114">
    <property type="entry name" value="Radical SAM enzymes"/>
    <property type="match status" value="1"/>
</dbReference>
<gene>
    <name evidence="8" type="ORF">IAD26_09285</name>
</gene>
<dbReference type="EMBL" id="DVOD01000068">
    <property type="protein sequence ID" value="HIU93308.1"/>
    <property type="molecule type" value="Genomic_DNA"/>
</dbReference>
<dbReference type="InterPro" id="IPR023404">
    <property type="entry name" value="rSAM_horseshoe"/>
</dbReference>
<dbReference type="SMART" id="SM00729">
    <property type="entry name" value="Elp3"/>
    <property type="match status" value="1"/>
</dbReference>
<sequence length="310" mass="35366">MQYPRPVTNKRYYQFSEYLKNKFGKKVYKITLDAGFSCPNRDGTISSGGCIFCDDGGSFSRAHSNALSIEKQVEQGIHNLSTRFKAQKFMSYFQAYSNTYKPVDELKKIYDASLCSSDVVGISIGTRPDCVDEQKLDLIASYTEKYETWIEYGLQSMHDKTLKFINRGHDYQTFVKAFEQTKKRNIKTGVHVILGLPGETKEDMLSTVSALAKLGVDGVKFHCLCIFPNTKLYDMYEQGKIKLLEEDEYIDIACDCLELLPPDTTIHRLGGNGLQAIKVAPKWLNKKFEILNTIDDVLEKRNSYQGIHYK</sequence>
<keyword evidence="4" id="KW-0479">Metal-binding</keyword>
<feature type="domain" description="Radical SAM core" evidence="7">
    <location>
        <begin position="22"/>
        <end position="263"/>
    </location>
</feature>
<dbReference type="InterPro" id="IPR007197">
    <property type="entry name" value="rSAM"/>
</dbReference>
<evidence type="ECO:0000256" key="6">
    <source>
        <dbReference type="ARBA" id="ARBA00023014"/>
    </source>
</evidence>
<comment type="caution">
    <text evidence="8">The sequence shown here is derived from an EMBL/GenBank/DDBJ whole genome shotgun (WGS) entry which is preliminary data.</text>
</comment>